<dbReference type="InterPro" id="IPR002734">
    <property type="entry name" value="RibDG_C"/>
</dbReference>
<name>A0A285LUG1_9NOCA</name>
<proteinExistence type="predicted"/>
<dbReference type="STRING" id="1379680.GCA_001612615_01779"/>
<evidence type="ECO:0000313" key="3">
    <source>
        <dbReference type="Proteomes" id="UP000219565"/>
    </source>
</evidence>
<keyword evidence="3" id="KW-1185">Reference proteome</keyword>
<reference evidence="2 3" key="1">
    <citation type="submission" date="2017-09" db="EMBL/GenBank/DDBJ databases">
        <authorList>
            <person name="Ehlers B."/>
            <person name="Leendertz F.H."/>
        </authorList>
    </citation>
    <scope>NUCLEOTIDE SEQUENCE [LARGE SCALE GENOMIC DNA]</scope>
    <source>
        <strain evidence="2 3">DSM 45537</strain>
    </source>
</reference>
<dbReference type="Pfam" id="PF01872">
    <property type="entry name" value="RibD_C"/>
    <property type="match status" value="1"/>
</dbReference>
<evidence type="ECO:0000259" key="1">
    <source>
        <dbReference type="Pfam" id="PF01872"/>
    </source>
</evidence>
<dbReference type="GO" id="GO:0009231">
    <property type="term" value="P:riboflavin biosynthetic process"/>
    <property type="evidence" value="ECO:0007669"/>
    <property type="project" value="InterPro"/>
</dbReference>
<dbReference type="PANTHER" id="PTHR38011">
    <property type="entry name" value="DIHYDROFOLATE REDUCTASE FAMILY PROTEIN (AFU_ORTHOLOGUE AFUA_8G06820)"/>
    <property type="match status" value="1"/>
</dbReference>
<protein>
    <submittedName>
        <fullName evidence="2">Dihydrofolate reductase</fullName>
    </submittedName>
</protein>
<sequence length="184" mass="20519">MRDLVVTENITLDGVIDATEGWFTVGNDAVDDESDILAELMAHTAACDAVLFGRVTFEDMRGYWPKQTDDRTGITDDLNQMAKYVVSRSMDDPEWQNSTVLRGLDDVRALKEQPGKDIVCTGSIALAHQLIEAELVDEYRLFVYPVVLGRGARLFAEGARIPALRLVESKPFRSGVVLLRYRPA</sequence>
<feature type="domain" description="Bacterial bifunctional deaminase-reductase C-terminal" evidence="1">
    <location>
        <begin position="4"/>
        <end position="178"/>
    </location>
</feature>
<dbReference type="AlphaFoldDB" id="A0A285LUG1"/>
<dbReference type="RefSeq" id="WP_097247434.1">
    <property type="nucleotide sequence ID" value="NZ_JAMTCV010000014.1"/>
</dbReference>
<dbReference type="OrthoDB" id="7342392at2"/>
<dbReference type="InterPro" id="IPR050765">
    <property type="entry name" value="Riboflavin_Biosynth_HTPR"/>
</dbReference>
<dbReference type="Gene3D" id="3.40.430.10">
    <property type="entry name" value="Dihydrofolate Reductase, subunit A"/>
    <property type="match status" value="1"/>
</dbReference>
<evidence type="ECO:0000313" key="2">
    <source>
        <dbReference type="EMBL" id="SNY88560.1"/>
    </source>
</evidence>
<dbReference type="PANTHER" id="PTHR38011:SF11">
    <property type="entry name" value="2,5-DIAMINO-6-RIBOSYLAMINO-4(3H)-PYRIMIDINONE 5'-PHOSPHATE REDUCTASE"/>
    <property type="match status" value="1"/>
</dbReference>
<dbReference type="Proteomes" id="UP000219565">
    <property type="component" value="Unassembled WGS sequence"/>
</dbReference>
<dbReference type="EMBL" id="OBEG01000006">
    <property type="protein sequence ID" value="SNY88560.1"/>
    <property type="molecule type" value="Genomic_DNA"/>
</dbReference>
<dbReference type="GO" id="GO:0008703">
    <property type="term" value="F:5-amino-6-(5-phosphoribosylamino)uracil reductase activity"/>
    <property type="evidence" value="ECO:0007669"/>
    <property type="project" value="InterPro"/>
</dbReference>
<accession>A0A285LUG1</accession>
<dbReference type="SUPFAM" id="SSF53597">
    <property type="entry name" value="Dihydrofolate reductase-like"/>
    <property type="match status" value="1"/>
</dbReference>
<dbReference type="InterPro" id="IPR024072">
    <property type="entry name" value="DHFR-like_dom_sf"/>
</dbReference>
<gene>
    <name evidence="2" type="ORF">SAMN04244553_5539</name>
</gene>
<organism evidence="2 3">
    <name type="scientific">Nocardia amikacinitolerans</name>
    <dbReference type="NCBI Taxonomy" id="756689"/>
    <lineage>
        <taxon>Bacteria</taxon>
        <taxon>Bacillati</taxon>
        <taxon>Actinomycetota</taxon>
        <taxon>Actinomycetes</taxon>
        <taxon>Mycobacteriales</taxon>
        <taxon>Nocardiaceae</taxon>
        <taxon>Nocardia</taxon>
    </lineage>
</organism>